<organism evidence="1">
    <name type="scientific">Opuntia streptacantha</name>
    <name type="common">Prickly pear cactus</name>
    <name type="synonym">Opuntia cardona</name>
    <dbReference type="NCBI Taxonomy" id="393608"/>
    <lineage>
        <taxon>Eukaryota</taxon>
        <taxon>Viridiplantae</taxon>
        <taxon>Streptophyta</taxon>
        <taxon>Embryophyta</taxon>
        <taxon>Tracheophyta</taxon>
        <taxon>Spermatophyta</taxon>
        <taxon>Magnoliopsida</taxon>
        <taxon>eudicotyledons</taxon>
        <taxon>Gunneridae</taxon>
        <taxon>Pentapetalae</taxon>
        <taxon>Caryophyllales</taxon>
        <taxon>Cactineae</taxon>
        <taxon>Cactaceae</taxon>
        <taxon>Opuntioideae</taxon>
        <taxon>Opuntia</taxon>
    </lineage>
</organism>
<proteinExistence type="predicted"/>
<name>A0A7C8YG22_OPUST</name>
<reference evidence="1" key="1">
    <citation type="journal article" date="2013" name="J. Plant Res.">
        <title>Effect of fungi and light on seed germination of three Opuntia species from semiarid lands of central Mexico.</title>
        <authorList>
            <person name="Delgado-Sanchez P."/>
            <person name="Jimenez-Bremont J.F."/>
            <person name="Guerrero-Gonzalez Mde L."/>
            <person name="Flores J."/>
        </authorList>
    </citation>
    <scope>NUCLEOTIDE SEQUENCE</scope>
    <source>
        <tissue evidence="1">Cladode</tissue>
    </source>
</reference>
<dbReference type="AlphaFoldDB" id="A0A7C8YG22"/>
<accession>A0A7C8YG22</accession>
<protein>
    <submittedName>
        <fullName evidence="1">Uncharacterized protein</fullName>
    </submittedName>
</protein>
<reference evidence="1" key="2">
    <citation type="submission" date="2020-07" db="EMBL/GenBank/DDBJ databases">
        <authorList>
            <person name="Vera ALvarez R."/>
            <person name="Arias-Moreno D.M."/>
            <person name="Jimenez-Jacinto V."/>
            <person name="Jimenez-Bremont J.F."/>
            <person name="Swaminathan K."/>
            <person name="Moose S.P."/>
            <person name="Guerrero-Gonzalez M.L."/>
            <person name="Marino-Ramirez L."/>
            <person name="Landsman D."/>
            <person name="Rodriguez-Kessler M."/>
            <person name="Delgado-Sanchez P."/>
        </authorList>
    </citation>
    <scope>NUCLEOTIDE SEQUENCE</scope>
    <source>
        <tissue evidence="1">Cladode</tissue>
    </source>
</reference>
<dbReference type="EMBL" id="GISG01017022">
    <property type="protein sequence ID" value="MBA4617574.1"/>
    <property type="molecule type" value="Transcribed_RNA"/>
</dbReference>
<sequence length="117" mass="13387">MDEVDDGAHVSDSLGITMIPEKEAVFSALVLHQLHRPLPPTLPQLLHVPHPRIPQQILLRHYHHHPPASQLAHILRRRPHTSVPRPLIRRTHIHPHLVVLPEVGVTHDHPLHRQAAR</sequence>
<dbReference type="EMBL" id="GISG01069487">
    <property type="protein sequence ID" value="MBA4629393.1"/>
    <property type="molecule type" value="Transcribed_RNA"/>
</dbReference>
<evidence type="ECO:0000313" key="1">
    <source>
        <dbReference type="EMBL" id="MBA4617574.1"/>
    </source>
</evidence>